<dbReference type="InterPro" id="IPR016047">
    <property type="entry name" value="M23ase_b-sheet_dom"/>
</dbReference>
<evidence type="ECO:0000259" key="2">
    <source>
        <dbReference type="Pfam" id="PF01551"/>
    </source>
</evidence>
<accession>A0A931I1D6</accession>
<feature type="transmembrane region" description="Helical" evidence="1">
    <location>
        <begin position="24"/>
        <end position="44"/>
    </location>
</feature>
<keyword evidence="4" id="KW-1185">Reference proteome</keyword>
<dbReference type="InterPro" id="IPR050570">
    <property type="entry name" value="Cell_wall_metabolism_enzyme"/>
</dbReference>
<dbReference type="PANTHER" id="PTHR21666">
    <property type="entry name" value="PEPTIDASE-RELATED"/>
    <property type="match status" value="1"/>
</dbReference>
<keyword evidence="1" id="KW-1133">Transmembrane helix</keyword>
<evidence type="ECO:0000313" key="3">
    <source>
        <dbReference type="EMBL" id="MBH0237515.1"/>
    </source>
</evidence>
<dbReference type="Proteomes" id="UP000631694">
    <property type="component" value="Unassembled WGS sequence"/>
</dbReference>
<sequence length="640" mass="64300">MVTPERPPAAGPAPAKTGVGAGDIVLVLLALLLCGGVAGFFLLMPQEAAPTAGSMAPPPPVVVEEPDLAEPAPPAAAPSIIIALPGDPILVKAATRAAPREVSLSLPAHLGPGAATEVLTASVVAARLLPEDGGFLGKFPAAAGAEAELPEDLPPSAAFGYGADADVATVSYADFDEVALAPAYAWGGIGEREAEALVRAEGVRRGWLGGACGGGACGVLAPFARGESRLTISPGGTATAAGIELILTADRAQKLGELLAAGTFAADSAAAVEQGFAAAFGIDSVFPGSVVIARGRPAGGGRYQPMQVSVYDRREYVGSLAWADAGGYGVGEEPWRDLDLESAPKSSFAPGGFDLSDGIYSAAVRAGMPEPLIREAILALGTRTDLKAPLGGGGTVRILYAAGEGGSGGRILYAGLGQPGGDLDCYLLRPDAASPRRCLAKSGDLGGGFTAAPPPTAPQPGAPDAGIFVPVSGSVRLTSRFGPRMHPLLGYARLHKGVDWAAPTGRPILAAIDGSVIFAGVASGYGNHVRIRHQGGVMTTYSHLDRIEPGIAPGTAVVQGQTIGYLGTTGLSTGPHLHFEYYLSGVPVDPLTHLKGGGGGGGGGAPVKLDELQVAAFERARQAVDVVVKAEPAVTAKGIP</sequence>
<dbReference type="CDD" id="cd12797">
    <property type="entry name" value="M23_peptidase"/>
    <property type="match status" value="1"/>
</dbReference>
<evidence type="ECO:0000313" key="4">
    <source>
        <dbReference type="Proteomes" id="UP000631694"/>
    </source>
</evidence>
<dbReference type="AlphaFoldDB" id="A0A931I1D6"/>
<feature type="domain" description="M23ase beta-sheet core" evidence="2">
    <location>
        <begin position="494"/>
        <end position="590"/>
    </location>
</feature>
<proteinExistence type="predicted"/>
<dbReference type="GO" id="GO:0004222">
    <property type="term" value="F:metalloendopeptidase activity"/>
    <property type="evidence" value="ECO:0007669"/>
    <property type="project" value="TreeGrafter"/>
</dbReference>
<dbReference type="PANTHER" id="PTHR21666:SF270">
    <property type="entry name" value="MUREIN HYDROLASE ACTIVATOR ENVC"/>
    <property type="match status" value="1"/>
</dbReference>
<comment type="caution">
    <text evidence="3">The sequence shown here is derived from an EMBL/GenBank/DDBJ whole genome shotgun (WGS) entry which is preliminary data.</text>
</comment>
<protein>
    <submittedName>
        <fullName evidence="3">M23 family metallopeptidase</fullName>
    </submittedName>
</protein>
<name>A0A931I1D6_9HYPH</name>
<dbReference type="RefSeq" id="WP_197310614.1">
    <property type="nucleotide sequence ID" value="NZ_JADZLT010000046.1"/>
</dbReference>
<dbReference type="EMBL" id="JADZLT010000046">
    <property type="protein sequence ID" value="MBH0237515.1"/>
    <property type="molecule type" value="Genomic_DNA"/>
</dbReference>
<organism evidence="3 4">
    <name type="scientific">Methylobrevis albus</name>
    <dbReference type="NCBI Taxonomy" id="2793297"/>
    <lineage>
        <taxon>Bacteria</taxon>
        <taxon>Pseudomonadati</taxon>
        <taxon>Pseudomonadota</taxon>
        <taxon>Alphaproteobacteria</taxon>
        <taxon>Hyphomicrobiales</taxon>
        <taxon>Pleomorphomonadaceae</taxon>
        <taxon>Methylobrevis</taxon>
    </lineage>
</organism>
<gene>
    <name evidence="3" type="ORF">I5731_06745</name>
</gene>
<dbReference type="Gene3D" id="2.70.70.10">
    <property type="entry name" value="Glucose Permease (Domain IIA)"/>
    <property type="match status" value="1"/>
</dbReference>
<dbReference type="Pfam" id="PF01551">
    <property type="entry name" value="Peptidase_M23"/>
    <property type="match status" value="1"/>
</dbReference>
<dbReference type="SUPFAM" id="SSF51261">
    <property type="entry name" value="Duplicated hybrid motif"/>
    <property type="match status" value="1"/>
</dbReference>
<keyword evidence="1" id="KW-0812">Transmembrane</keyword>
<evidence type="ECO:0000256" key="1">
    <source>
        <dbReference type="SAM" id="Phobius"/>
    </source>
</evidence>
<reference evidence="3" key="1">
    <citation type="submission" date="2020-12" db="EMBL/GenBank/DDBJ databases">
        <title>Methylobrevis albus sp. nov., isolated from fresh water lack sediment.</title>
        <authorList>
            <person name="Zou Q."/>
        </authorList>
    </citation>
    <scope>NUCLEOTIDE SEQUENCE</scope>
    <source>
        <strain evidence="3">L22</strain>
    </source>
</reference>
<keyword evidence="1" id="KW-0472">Membrane</keyword>
<dbReference type="InterPro" id="IPR011055">
    <property type="entry name" value="Dup_hybrid_motif"/>
</dbReference>